<dbReference type="InterPro" id="IPR035940">
    <property type="entry name" value="CAP_sf"/>
</dbReference>
<gene>
    <name evidence="2" type="ORF">GCK32_016004</name>
</gene>
<comment type="caution">
    <text evidence="2">The sequence shown here is derived from an EMBL/GenBank/DDBJ whole genome shotgun (WGS) entry which is preliminary data.</text>
</comment>
<dbReference type="EMBL" id="WIXE01010568">
    <property type="protein sequence ID" value="KAK5977465.1"/>
    <property type="molecule type" value="Genomic_DNA"/>
</dbReference>
<reference evidence="2 3" key="1">
    <citation type="submission" date="2019-10" db="EMBL/GenBank/DDBJ databases">
        <title>Assembly and Annotation for the nematode Trichostrongylus colubriformis.</title>
        <authorList>
            <person name="Martin J."/>
        </authorList>
    </citation>
    <scope>NUCLEOTIDE SEQUENCE [LARGE SCALE GENOMIC DNA]</scope>
    <source>
        <strain evidence="2">G859</strain>
        <tissue evidence="2">Whole worm</tissue>
    </source>
</reference>
<evidence type="ECO:0000313" key="2">
    <source>
        <dbReference type="EMBL" id="KAK5977465.1"/>
    </source>
</evidence>
<evidence type="ECO:0000313" key="3">
    <source>
        <dbReference type="Proteomes" id="UP001331761"/>
    </source>
</evidence>
<protein>
    <recommendedName>
        <fullName evidence="1">SCP domain-containing protein</fullName>
    </recommendedName>
</protein>
<organism evidence="2 3">
    <name type="scientific">Trichostrongylus colubriformis</name>
    <name type="common">Black scour worm</name>
    <dbReference type="NCBI Taxonomy" id="6319"/>
    <lineage>
        <taxon>Eukaryota</taxon>
        <taxon>Metazoa</taxon>
        <taxon>Ecdysozoa</taxon>
        <taxon>Nematoda</taxon>
        <taxon>Chromadorea</taxon>
        <taxon>Rhabditida</taxon>
        <taxon>Rhabditina</taxon>
        <taxon>Rhabditomorpha</taxon>
        <taxon>Strongyloidea</taxon>
        <taxon>Trichostrongylidae</taxon>
        <taxon>Trichostrongylus</taxon>
    </lineage>
</organism>
<feature type="domain" description="SCP" evidence="1">
    <location>
        <begin position="1"/>
        <end position="67"/>
    </location>
</feature>
<dbReference type="Pfam" id="PF00188">
    <property type="entry name" value="CAP"/>
    <property type="match status" value="1"/>
</dbReference>
<accession>A0AAN8FI29</accession>
<dbReference type="Gene3D" id="3.40.33.10">
    <property type="entry name" value="CAP"/>
    <property type="match status" value="1"/>
</dbReference>
<feature type="non-terminal residue" evidence="2">
    <location>
        <position position="103"/>
    </location>
</feature>
<proteinExistence type="predicted"/>
<dbReference type="AlphaFoldDB" id="A0AAN8FI29"/>
<name>A0AAN8FI29_TRICO</name>
<dbReference type="InterPro" id="IPR014044">
    <property type="entry name" value="CAP_dom"/>
</dbReference>
<dbReference type="Proteomes" id="UP001331761">
    <property type="component" value="Unassembled WGS sequence"/>
</dbReference>
<dbReference type="SUPFAM" id="SSF55797">
    <property type="entry name" value="PR-1-like"/>
    <property type="match status" value="1"/>
</dbReference>
<sequence>MLKLKYDCELEKAAKAEVDRCLAYPSGNNPPDVQVNIARISKSIAKYRKNAMLEGVKYWWKQVKEVNGIGVRAIFRTVHLNSTIQFFTRVRQSGINTTKIKQT</sequence>
<keyword evidence="3" id="KW-1185">Reference proteome</keyword>
<evidence type="ECO:0000259" key="1">
    <source>
        <dbReference type="Pfam" id="PF00188"/>
    </source>
</evidence>